<organism evidence="7 8">
    <name type="scientific">Pasteurella dagmatis ATCC 43325</name>
    <dbReference type="NCBI Taxonomy" id="667128"/>
    <lineage>
        <taxon>Bacteria</taxon>
        <taxon>Pseudomonadati</taxon>
        <taxon>Pseudomonadota</taxon>
        <taxon>Gammaproteobacteria</taxon>
        <taxon>Pasteurellales</taxon>
        <taxon>Pasteurellaceae</taxon>
        <taxon>Pasteurella</taxon>
    </lineage>
</organism>
<evidence type="ECO:0000256" key="2">
    <source>
        <dbReference type="ARBA" id="ARBA00022475"/>
    </source>
</evidence>
<comment type="subcellular location">
    <subcellularLocation>
        <location evidence="1">Cell membrane</location>
        <topology evidence="1">Multi-pass membrane protein</topology>
    </subcellularLocation>
</comment>
<dbReference type="InterPro" id="IPR005598">
    <property type="entry name" value="ATP_synth_I"/>
</dbReference>
<evidence type="ECO:0000256" key="1">
    <source>
        <dbReference type="ARBA" id="ARBA00004651"/>
    </source>
</evidence>
<evidence type="ECO:0000256" key="5">
    <source>
        <dbReference type="ARBA" id="ARBA00023136"/>
    </source>
</evidence>
<proteinExistence type="predicted"/>
<comment type="caution">
    <text evidence="7">The sequence shown here is derived from an EMBL/GenBank/DDBJ whole genome shotgun (WGS) entry which is preliminary data.</text>
</comment>
<keyword evidence="7" id="KW-0378">Hydrolase</keyword>
<sequence>MSAVLKKDRKIYQRVIISETLIFVFLSIITIVCNFNVGVLVSLGFLCGFLPQCFFLFFVLFLRESQQIAKKVTALYYGEALKLIITIALVVAVFTTYQKIDWTFFVGYFLAIFFNNILPMYLKIKAEKKVKN</sequence>
<accession>C9PPJ6</accession>
<feature type="transmembrane region" description="Helical" evidence="6">
    <location>
        <begin position="38"/>
        <end position="62"/>
    </location>
</feature>
<reference evidence="7 8" key="1">
    <citation type="submission" date="2009-10" db="EMBL/GenBank/DDBJ databases">
        <authorList>
            <person name="Muzny D."/>
            <person name="Qin X."/>
            <person name="Deng J."/>
            <person name="Jiang H."/>
            <person name="Liu Y."/>
            <person name="Qu J."/>
            <person name="Song X.-Z."/>
            <person name="Zhang L."/>
            <person name="Thornton R."/>
            <person name="Coyle M."/>
            <person name="Francisco L."/>
            <person name="Jackson L."/>
            <person name="Javaid M."/>
            <person name="Korchina V."/>
            <person name="Kovar C."/>
            <person name="Mata R."/>
            <person name="Mathew T."/>
            <person name="Ngo R."/>
            <person name="Nguyen L."/>
            <person name="Nguyen N."/>
            <person name="Okwuonu G."/>
            <person name="Ongeri F."/>
            <person name="Pham C."/>
            <person name="Simmons D."/>
            <person name="Wilczek-Boney K."/>
            <person name="Hale W."/>
            <person name="Jakkamsetti A."/>
            <person name="Pham P."/>
            <person name="Ruth R."/>
            <person name="San Lucas F."/>
            <person name="Warren J."/>
            <person name="Zhang J."/>
            <person name="Zhao Z."/>
            <person name="Zhou C."/>
            <person name="Zhu D."/>
            <person name="Lee S."/>
            <person name="Bess C."/>
            <person name="Blankenburg K."/>
            <person name="Forbes L."/>
            <person name="Fu Q."/>
            <person name="Gubbala S."/>
            <person name="Hirani K."/>
            <person name="Jayaseelan J.C."/>
            <person name="Lara F."/>
            <person name="Munidasa M."/>
            <person name="Palculict T."/>
            <person name="Patil S."/>
            <person name="Pu L.-L."/>
            <person name="Saada N."/>
            <person name="Tang L."/>
            <person name="Weissenberger G."/>
            <person name="Zhu Y."/>
            <person name="Hemphill L."/>
            <person name="Shang Y."/>
            <person name="Youmans B."/>
            <person name="Ayvaz T."/>
            <person name="Ross M."/>
            <person name="Santibanez J."/>
            <person name="Aqrawi P."/>
            <person name="Gross S."/>
            <person name="Joshi V."/>
            <person name="Fowler G."/>
            <person name="Nazareth L."/>
            <person name="Reid J."/>
            <person name="Worley K."/>
            <person name="Petrosino J."/>
            <person name="Highlander S."/>
            <person name="Gibbs R."/>
        </authorList>
    </citation>
    <scope>NUCLEOTIDE SEQUENCE [LARGE SCALE GENOMIC DNA]</scope>
    <source>
        <strain evidence="7 8">ATCC 43325</strain>
    </source>
</reference>
<dbReference type="HOGENOM" id="CLU_121415_4_0_6"/>
<evidence type="ECO:0000256" key="3">
    <source>
        <dbReference type="ARBA" id="ARBA00022692"/>
    </source>
</evidence>
<dbReference type="RefSeq" id="WP_005764009.1">
    <property type="nucleotide sequence ID" value="NZ_GG704811.1"/>
</dbReference>
<keyword evidence="8" id="KW-1185">Reference proteome</keyword>
<dbReference type="EC" id="3.6.3.14" evidence="7"/>
<evidence type="ECO:0000256" key="4">
    <source>
        <dbReference type="ARBA" id="ARBA00022989"/>
    </source>
</evidence>
<keyword evidence="5 6" id="KW-0472">Membrane</keyword>
<feature type="transmembrane region" description="Helical" evidence="6">
    <location>
        <begin position="74"/>
        <end position="96"/>
    </location>
</feature>
<dbReference type="OrthoDB" id="5771248at2"/>
<keyword evidence="2" id="KW-1003">Cell membrane</keyword>
<feature type="transmembrane region" description="Helical" evidence="6">
    <location>
        <begin position="12"/>
        <end position="32"/>
    </location>
</feature>
<keyword evidence="3 6" id="KW-0812">Transmembrane</keyword>
<evidence type="ECO:0000313" key="7">
    <source>
        <dbReference type="EMBL" id="EEX50532.1"/>
    </source>
</evidence>
<evidence type="ECO:0000313" key="8">
    <source>
        <dbReference type="Proteomes" id="UP000005519"/>
    </source>
</evidence>
<dbReference type="AlphaFoldDB" id="C9PPJ6"/>
<dbReference type="Proteomes" id="UP000005519">
    <property type="component" value="Unassembled WGS sequence"/>
</dbReference>
<evidence type="ECO:0000256" key="6">
    <source>
        <dbReference type="SAM" id="Phobius"/>
    </source>
</evidence>
<gene>
    <name evidence="7" type="ORF">HMPREF0621_0920</name>
</gene>
<dbReference type="Pfam" id="PF03899">
    <property type="entry name" value="ATP-synt_I"/>
    <property type="match status" value="1"/>
</dbReference>
<name>C9PPJ6_9PAST</name>
<feature type="transmembrane region" description="Helical" evidence="6">
    <location>
        <begin position="102"/>
        <end position="122"/>
    </location>
</feature>
<dbReference type="GO" id="GO:0016787">
    <property type="term" value="F:hydrolase activity"/>
    <property type="evidence" value="ECO:0007669"/>
    <property type="project" value="UniProtKB-KW"/>
</dbReference>
<dbReference type="STRING" id="667128.HMPREF0621_0920"/>
<protein>
    <submittedName>
        <fullName evidence="7">F0F1 ATP synthase subunit I</fullName>
        <ecNumber evidence="7">3.6.3.14</ecNumber>
    </submittedName>
</protein>
<dbReference type="EMBL" id="ACZR01000010">
    <property type="protein sequence ID" value="EEX50532.1"/>
    <property type="molecule type" value="Genomic_DNA"/>
</dbReference>
<dbReference type="GO" id="GO:0005886">
    <property type="term" value="C:plasma membrane"/>
    <property type="evidence" value="ECO:0007669"/>
    <property type="project" value="UniProtKB-SubCell"/>
</dbReference>
<keyword evidence="4 6" id="KW-1133">Transmembrane helix</keyword>